<evidence type="ECO:0000259" key="4">
    <source>
        <dbReference type="PROSITE" id="PS50111"/>
    </source>
</evidence>
<dbReference type="GO" id="GO:0019825">
    <property type="term" value="F:oxygen binding"/>
    <property type="evidence" value="ECO:0007669"/>
    <property type="project" value="InterPro"/>
</dbReference>
<dbReference type="SUPFAM" id="SSF58104">
    <property type="entry name" value="Methyl-accepting chemotaxis protein (MCP) signaling domain"/>
    <property type="match status" value="1"/>
</dbReference>
<dbReference type="AlphaFoldDB" id="A0A927CFX1"/>
<dbReference type="Pfam" id="PF11563">
    <property type="entry name" value="Protoglobin"/>
    <property type="match status" value="1"/>
</dbReference>
<dbReference type="SMART" id="SM00283">
    <property type="entry name" value="MA"/>
    <property type="match status" value="1"/>
</dbReference>
<gene>
    <name evidence="5" type="ORF">IDH45_28180</name>
</gene>
<dbReference type="InterPro" id="IPR004090">
    <property type="entry name" value="Chemotax_Me-accpt_rcpt"/>
</dbReference>
<dbReference type="InterPro" id="IPR044398">
    <property type="entry name" value="Globin-sensor_dom"/>
</dbReference>
<dbReference type="Gene3D" id="1.10.287.950">
    <property type="entry name" value="Methyl-accepting chemotaxis protein"/>
    <property type="match status" value="1"/>
</dbReference>
<keyword evidence="6" id="KW-1185">Reference proteome</keyword>
<dbReference type="InterPro" id="IPR004089">
    <property type="entry name" value="MCPsignal_dom"/>
</dbReference>
<evidence type="ECO:0000256" key="2">
    <source>
        <dbReference type="ARBA" id="ARBA00029447"/>
    </source>
</evidence>
<comment type="caution">
    <text evidence="5">The sequence shown here is derived from an EMBL/GenBank/DDBJ whole genome shotgun (WGS) entry which is preliminary data.</text>
</comment>
<evidence type="ECO:0000256" key="3">
    <source>
        <dbReference type="PROSITE-ProRule" id="PRU00284"/>
    </source>
</evidence>
<dbReference type="GO" id="GO:0020037">
    <property type="term" value="F:heme binding"/>
    <property type="evidence" value="ECO:0007669"/>
    <property type="project" value="InterPro"/>
</dbReference>
<comment type="similarity">
    <text evidence="2">Belongs to the methyl-accepting chemotaxis (MCP) protein family.</text>
</comment>
<accession>A0A927CFX1</accession>
<protein>
    <submittedName>
        <fullName evidence="5">Globin-coupled sensor protein</fullName>
    </submittedName>
</protein>
<dbReference type="PANTHER" id="PTHR32089">
    <property type="entry name" value="METHYL-ACCEPTING CHEMOTAXIS PROTEIN MCPB"/>
    <property type="match status" value="1"/>
</dbReference>
<dbReference type="GO" id="GO:0016020">
    <property type="term" value="C:membrane"/>
    <property type="evidence" value="ECO:0007669"/>
    <property type="project" value="InterPro"/>
</dbReference>
<dbReference type="GO" id="GO:0004888">
    <property type="term" value="F:transmembrane signaling receptor activity"/>
    <property type="evidence" value="ECO:0007669"/>
    <property type="project" value="InterPro"/>
</dbReference>
<proteinExistence type="inferred from homology"/>
<dbReference type="InterPro" id="IPR009050">
    <property type="entry name" value="Globin-like_sf"/>
</dbReference>
<dbReference type="PRINTS" id="PR00260">
    <property type="entry name" value="CHEMTRNSDUCR"/>
</dbReference>
<dbReference type="CDD" id="cd01068">
    <property type="entry name" value="globin_sensor"/>
    <property type="match status" value="1"/>
</dbReference>
<reference evidence="5" key="1">
    <citation type="submission" date="2020-09" db="EMBL/GenBank/DDBJ databases">
        <title>A novel bacterium of genus Paenibacillus, isolated from South China Sea.</title>
        <authorList>
            <person name="Huang H."/>
            <person name="Mo K."/>
            <person name="Hu Y."/>
        </authorList>
    </citation>
    <scope>NUCLEOTIDE SEQUENCE</scope>
    <source>
        <strain evidence="5">IB182363</strain>
    </source>
</reference>
<feature type="domain" description="Methyl-accepting transducer" evidence="4">
    <location>
        <begin position="217"/>
        <end position="444"/>
    </location>
</feature>
<dbReference type="Gene3D" id="1.10.490.10">
    <property type="entry name" value="Globins"/>
    <property type="match status" value="1"/>
</dbReference>
<evidence type="ECO:0000313" key="6">
    <source>
        <dbReference type="Proteomes" id="UP000639396"/>
    </source>
</evidence>
<keyword evidence="1 3" id="KW-0807">Transducer</keyword>
<dbReference type="GO" id="GO:0007165">
    <property type="term" value="P:signal transduction"/>
    <property type="evidence" value="ECO:0007669"/>
    <property type="project" value="UniProtKB-KW"/>
</dbReference>
<dbReference type="SUPFAM" id="SSF46458">
    <property type="entry name" value="Globin-like"/>
    <property type="match status" value="1"/>
</dbReference>
<dbReference type="InterPro" id="IPR012292">
    <property type="entry name" value="Globin/Proto"/>
</dbReference>
<dbReference type="Pfam" id="PF00015">
    <property type="entry name" value="MCPsignal"/>
    <property type="match status" value="1"/>
</dbReference>
<evidence type="ECO:0000256" key="1">
    <source>
        <dbReference type="ARBA" id="ARBA00023224"/>
    </source>
</evidence>
<evidence type="ECO:0000313" key="5">
    <source>
        <dbReference type="EMBL" id="MBD2865867.1"/>
    </source>
</evidence>
<dbReference type="RefSeq" id="WP_190931487.1">
    <property type="nucleotide sequence ID" value="NZ_JACXJA010000048.1"/>
</dbReference>
<sequence>MKKCPYHALTSLLKPSVKKEYSQHSSRITLPSTSPANDTVKLEVFADSQITAQLRMIALTEEDLRLLQSIQPFIMEHIDEIVDDFYKTVIAVNGLKDIIERHSTVERLRETLRQHLIEMFDGRLDAEFVQKRLKIAEVHQRIGLTPKWYMGAFQNLQNTLLTVLLPYLRNGEDSLTVGKSITKLLNFEQQLVLEAYEKKNVELRELQYERIKKELKHSISTISEELASITEQTYASTHKLIAASSQVNESVTHSTDRANESRSLAEDGAKKVSELQARIELIRQSSLQVERAVMQLKESSRQIGSIVTIVKDIASQTNLLSLNAAIEAARAGEFGAGFSVVAQEVKKLSDHTQQEVRQISKLIEQSNEYTKQVIDSIQDVQQQVEAGRHESYTTKETFAQIEQSLENGLSEISKSKQEMKQLAHAIEQMEEATHRAAVSAERLDATTRNY</sequence>
<name>A0A927CFX1_9BACL</name>
<dbReference type="PROSITE" id="PS50111">
    <property type="entry name" value="CHEMOTAXIS_TRANSDUC_2"/>
    <property type="match status" value="1"/>
</dbReference>
<dbReference type="PANTHER" id="PTHR32089:SF118">
    <property type="entry name" value="HEME-BASED AEROTACTIC TRANSDUCER HEMAT"/>
    <property type="match status" value="1"/>
</dbReference>
<dbReference type="GO" id="GO:0006935">
    <property type="term" value="P:chemotaxis"/>
    <property type="evidence" value="ECO:0007669"/>
    <property type="project" value="InterPro"/>
</dbReference>
<dbReference type="InterPro" id="IPR039379">
    <property type="entry name" value="Protoglobin_sensor_dom"/>
</dbReference>
<dbReference type="EMBL" id="JACXJA010000048">
    <property type="protein sequence ID" value="MBD2865867.1"/>
    <property type="molecule type" value="Genomic_DNA"/>
</dbReference>
<dbReference type="Proteomes" id="UP000639396">
    <property type="component" value="Unassembled WGS sequence"/>
</dbReference>
<organism evidence="5 6">
    <name type="scientific">Paenibacillus oceani</name>
    <dbReference type="NCBI Taxonomy" id="2772510"/>
    <lineage>
        <taxon>Bacteria</taxon>
        <taxon>Bacillati</taxon>
        <taxon>Bacillota</taxon>
        <taxon>Bacilli</taxon>
        <taxon>Bacillales</taxon>
        <taxon>Paenibacillaceae</taxon>
        <taxon>Paenibacillus</taxon>
    </lineage>
</organism>